<dbReference type="InterPro" id="IPR036390">
    <property type="entry name" value="WH_DNA-bd_sf"/>
</dbReference>
<dbReference type="AlphaFoldDB" id="A0A446C3A2"/>
<sequence length="294" mass="31735">MNLRHIEVFYAIMQSGSVTAAAHLLNVTQPSVSNVLRHAEQQLGLKLFERIGGRLQPTPEAYDLFPDVQEIFGRIGTLNRMVEEMQGGRTGRLAVAAAPTLVNAYIPKAISKLKTFGSQVTIQSLPTTLVTERVARREVDIGFVYGPVLDPGVLMEALSESKLVCAVHRQSPLARHKILEPKHLETTTVISTGPTTRIGAGIREACEAGGFPVPRVAVEVNSSLAACLMAAEGVGVGLVDLATVNQYALPGVVLRPFRPQVALQLCLIFPKDRPQSRATMRFAQALRELVAGAD</sequence>
<dbReference type="GO" id="GO:0010628">
    <property type="term" value="P:positive regulation of gene expression"/>
    <property type="evidence" value="ECO:0007669"/>
    <property type="project" value="TreeGrafter"/>
</dbReference>
<dbReference type="Gene3D" id="3.40.190.290">
    <property type="match status" value="1"/>
</dbReference>
<dbReference type="GO" id="GO:0009089">
    <property type="term" value="P:lysine biosynthetic process via diaminopimelate"/>
    <property type="evidence" value="ECO:0007669"/>
    <property type="project" value="TreeGrafter"/>
</dbReference>
<feature type="domain" description="HTH lysR-type" evidence="5">
    <location>
        <begin position="1"/>
        <end position="58"/>
    </location>
</feature>
<evidence type="ECO:0000256" key="1">
    <source>
        <dbReference type="ARBA" id="ARBA00009437"/>
    </source>
</evidence>
<keyword evidence="3" id="KW-0238">DNA-binding</keyword>
<keyword evidence="2" id="KW-0805">Transcription regulation</keyword>
<evidence type="ECO:0000256" key="2">
    <source>
        <dbReference type="ARBA" id="ARBA00023015"/>
    </source>
</evidence>
<evidence type="ECO:0000313" key="6">
    <source>
        <dbReference type="EMBL" id="SSW62303.1"/>
    </source>
</evidence>
<dbReference type="PRINTS" id="PR00039">
    <property type="entry name" value="HTHLYSR"/>
</dbReference>
<dbReference type="PANTHER" id="PTHR30427">
    <property type="entry name" value="TRANSCRIPTIONAL ACTIVATOR PROTEIN LYSR"/>
    <property type="match status" value="1"/>
</dbReference>
<dbReference type="PANTHER" id="PTHR30427:SF1">
    <property type="entry name" value="TRANSCRIPTIONAL ACTIVATOR PROTEIN LYSR"/>
    <property type="match status" value="1"/>
</dbReference>
<dbReference type="RefSeq" id="WP_129238766.1">
    <property type="nucleotide sequence ID" value="NZ_UFQC01000001.1"/>
</dbReference>
<dbReference type="SUPFAM" id="SSF46785">
    <property type="entry name" value="Winged helix' DNA-binding domain"/>
    <property type="match status" value="1"/>
</dbReference>
<comment type="similarity">
    <text evidence="1">Belongs to the LysR transcriptional regulatory family.</text>
</comment>
<reference evidence="6 7" key="1">
    <citation type="submission" date="2018-07" db="EMBL/GenBank/DDBJ databases">
        <authorList>
            <person name="Peeters C."/>
        </authorList>
    </citation>
    <scope>NUCLEOTIDE SEQUENCE [LARGE SCALE GENOMIC DNA]</scope>
    <source>
        <strain evidence="6 7">LMG 30378</strain>
    </source>
</reference>
<gene>
    <name evidence="6" type="primary">cynR_1</name>
    <name evidence="6" type="ORF">AVE30378_00047</name>
</gene>
<evidence type="ECO:0000256" key="4">
    <source>
        <dbReference type="ARBA" id="ARBA00023163"/>
    </source>
</evidence>
<dbReference type="OrthoDB" id="8849678at2"/>
<keyword evidence="4" id="KW-0804">Transcription</keyword>
<dbReference type="EMBL" id="UFQC01000001">
    <property type="protein sequence ID" value="SSW62303.1"/>
    <property type="molecule type" value="Genomic_DNA"/>
</dbReference>
<dbReference type="Gene3D" id="1.10.10.10">
    <property type="entry name" value="Winged helix-like DNA-binding domain superfamily/Winged helix DNA-binding domain"/>
    <property type="match status" value="1"/>
</dbReference>
<dbReference type="InterPro" id="IPR036388">
    <property type="entry name" value="WH-like_DNA-bd_sf"/>
</dbReference>
<organism evidence="6 7">
    <name type="scientific">Achromobacter veterisilvae</name>
    <dbReference type="NCBI Taxonomy" id="2069367"/>
    <lineage>
        <taxon>Bacteria</taxon>
        <taxon>Pseudomonadati</taxon>
        <taxon>Pseudomonadota</taxon>
        <taxon>Betaproteobacteria</taxon>
        <taxon>Burkholderiales</taxon>
        <taxon>Alcaligenaceae</taxon>
        <taxon>Achromobacter</taxon>
    </lineage>
</organism>
<dbReference type="Proteomes" id="UP000289465">
    <property type="component" value="Unassembled WGS sequence"/>
</dbReference>
<dbReference type="InterPro" id="IPR005119">
    <property type="entry name" value="LysR_subst-bd"/>
</dbReference>
<proteinExistence type="inferred from homology"/>
<dbReference type="PROSITE" id="PS50931">
    <property type="entry name" value="HTH_LYSR"/>
    <property type="match status" value="1"/>
</dbReference>
<dbReference type="Pfam" id="PF03466">
    <property type="entry name" value="LysR_substrate"/>
    <property type="match status" value="1"/>
</dbReference>
<name>A0A446C3A2_9BURK</name>
<dbReference type="GO" id="GO:0043565">
    <property type="term" value="F:sequence-specific DNA binding"/>
    <property type="evidence" value="ECO:0007669"/>
    <property type="project" value="TreeGrafter"/>
</dbReference>
<dbReference type="SUPFAM" id="SSF53850">
    <property type="entry name" value="Periplasmic binding protein-like II"/>
    <property type="match status" value="1"/>
</dbReference>
<dbReference type="GO" id="GO:0003700">
    <property type="term" value="F:DNA-binding transcription factor activity"/>
    <property type="evidence" value="ECO:0007669"/>
    <property type="project" value="InterPro"/>
</dbReference>
<evidence type="ECO:0000259" key="5">
    <source>
        <dbReference type="PROSITE" id="PS50931"/>
    </source>
</evidence>
<evidence type="ECO:0000256" key="3">
    <source>
        <dbReference type="ARBA" id="ARBA00023125"/>
    </source>
</evidence>
<protein>
    <submittedName>
        <fullName evidence="6">HTH-type transcriptional regulator CynR</fullName>
    </submittedName>
</protein>
<accession>A0A446C3A2</accession>
<evidence type="ECO:0000313" key="7">
    <source>
        <dbReference type="Proteomes" id="UP000289465"/>
    </source>
</evidence>
<dbReference type="InterPro" id="IPR000847">
    <property type="entry name" value="LysR_HTH_N"/>
</dbReference>
<dbReference type="Pfam" id="PF00126">
    <property type="entry name" value="HTH_1"/>
    <property type="match status" value="1"/>
</dbReference>